<organism evidence="1 2">
    <name type="scientific">Microthlaspi erraticum</name>
    <dbReference type="NCBI Taxonomy" id="1685480"/>
    <lineage>
        <taxon>Eukaryota</taxon>
        <taxon>Viridiplantae</taxon>
        <taxon>Streptophyta</taxon>
        <taxon>Embryophyta</taxon>
        <taxon>Tracheophyta</taxon>
        <taxon>Spermatophyta</taxon>
        <taxon>Magnoliopsida</taxon>
        <taxon>eudicotyledons</taxon>
        <taxon>Gunneridae</taxon>
        <taxon>Pentapetalae</taxon>
        <taxon>rosids</taxon>
        <taxon>malvids</taxon>
        <taxon>Brassicales</taxon>
        <taxon>Brassicaceae</taxon>
        <taxon>Coluteocarpeae</taxon>
        <taxon>Microthlaspi</taxon>
    </lineage>
</organism>
<name>A0A6D2LQW3_9BRAS</name>
<reference evidence="1" key="1">
    <citation type="submission" date="2020-01" db="EMBL/GenBank/DDBJ databases">
        <authorList>
            <person name="Mishra B."/>
        </authorList>
    </citation>
    <scope>NUCLEOTIDE SEQUENCE [LARGE SCALE GENOMIC DNA]</scope>
</reference>
<comment type="caution">
    <text evidence="1">The sequence shown here is derived from an EMBL/GenBank/DDBJ whole genome shotgun (WGS) entry which is preliminary data.</text>
</comment>
<dbReference type="Proteomes" id="UP000467841">
    <property type="component" value="Unassembled WGS sequence"/>
</dbReference>
<keyword evidence="2" id="KW-1185">Reference proteome</keyword>
<dbReference type="AlphaFoldDB" id="A0A6D2LQW3"/>
<evidence type="ECO:0000313" key="1">
    <source>
        <dbReference type="EMBL" id="CAA7062577.1"/>
    </source>
</evidence>
<evidence type="ECO:0000313" key="2">
    <source>
        <dbReference type="Proteomes" id="UP000467841"/>
    </source>
</evidence>
<protein>
    <submittedName>
        <fullName evidence="1">Uncharacterized protein</fullName>
    </submittedName>
</protein>
<gene>
    <name evidence="1" type="ORF">MERR_LOCUS49813</name>
</gene>
<sequence length="76" mass="8317">MGISLRRRCFSNAILASPSTLRLYLSAEGHNKIVEVLLENRAAVRGVYSIAAMYSIQVSRVGFGILTMLSLCLNLS</sequence>
<proteinExistence type="predicted"/>
<dbReference type="EMBL" id="CACVBM020001940">
    <property type="protein sequence ID" value="CAA7062577.1"/>
    <property type="molecule type" value="Genomic_DNA"/>
</dbReference>
<accession>A0A6D2LQW3</accession>